<gene>
    <name evidence="3" type="ORF">EVA68_00975</name>
</gene>
<dbReference type="GO" id="GO:0004497">
    <property type="term" value="F:monooxygenase activity"/>
    <property type="evidence" value="ECO:0007669"/>
    <property type="project" value="UniProtKB-KW"/>
</dbReference>
<dbReference type="Gene3D" id="3.30.70.100">
    <property type="match status" value="1"/>
</dbReference>
<dbReference type="InterPro" id="IPR011008">
    <property type="entry name" value="Dimeric_a/b-barrel"/>
</dbReference>
<evidence type="ECO:0000256" key="1">
    <source>
        <dbReference type="SAM" id="MobiDB-lite"/>
    </source>
</evidence>
<dbReference type="InterPro" id="IPR050744">
    <property type="entry name" value="AI-2_Isomerase_LsrG"/>
</dbReference>
<dbReference type="PROSITE" id="PS51725">
    <property type="entry name" value="ABM"/>
    <property type="match status" value="1"/>
</dbReference>
<reference evidence="3 4" key="1">
    <citation type="submission" date="2019-02" db="EMBL/GenBank/DDBJ databases">
        <title>Prokaryotic population dynamics and viral predation in marine succession experiment using metagenomics: the confinement effect.</title>
        <authorList>
            <person name="Haro-Moreno J.M."/>
            <person name="Rodriguez-Valera F."/>
            <person name="Lopez-Perez M."/>
        </authorList>
    </citation>
    <scope>NUCLEOTIDE SEQUENCE [LARGE SCALE GENOMIC DNA]</scope>
    <source>
        <strain evidence="3">MED-G157</strain>
    </source>
</reference>
<protein>
    <submittedName>
        <fullName evidence="3">Antibiotic biosynthesis monooxygenase</fullName>
    </submittedName>
</protein>
<name>A0A520S4N3_9GAMM</name>
<accession>A0A520S4N3</accession>
<keyword evidence="3" id="KW-0503">Monooxygenase</keyword>
<keyword evidence="3" id="KW-0560">Oxidoreductase</keyword>
<dbReference type="Pfam" id="PF03992">
    <property type="entry name" value="ABM"/>
    <property type="match status" value="1"/>
</dbReference>
<dbReference type="AlphaFoldDB" id="A0A520S4N3"/>
<dbReference type="Proteomes" id="UP000316199">
    <property type="component" value="Unassembled WGS sequence"/>
</dbReference>
<feature type="domain" description="ABM" evidence="2">
    <location>
        <begin position="2"/>
        <end position="93"/>
    </location>
</feature>
<dbReference type="InterPro" id="IPR007138">
    <property type="entry name" value="ABM_dom"/>
</dbReference>
<evidence type="ECO:0000313" key="3">
    <source>
        <dbReference type="EMBL" id="RZO77455.1"/>
    </source>
</evidence>
<feature type="compositionally biased region" description="Basic and acidic residues" evidence="1">
    <location>
        <begin position="105"/>
        <end position="120"/>
    </location>
</feature>
<proteinExistence type="predicted"/>
<feature type="region of interest" description="Disordered" evidence="1">
    <location>
        <begin position="98"/>
        <end position="120"/>
    </location>
</feature>
<comment type="caution">
    <text evidence="3">The sequence shown here is derived from an EMBL/GenBank/DDBJ whole genome shotgun (WGS) entry which is preliminary data.</text>
</comment>
<dbReference type="PANTHER" id="PTHR33336:SF15">
    <property type="entry name" value="ABM DOMAIN-CONTAINING PROTEIN"/>
    <property type="match status" value="1"/>
</dbReference>
<evidence type="ECO:0000259" key="2">
    <source>
        <dbReference type="PROSITE" id="PS51725"/>
    </source>
</evidence>
<dbReference type="EMBL" id="SHAG01000002">
    <property type="protein sequence ID" value="RZO77455.1"/>
    <property type="molecule type" value="Genomic_DNA"/>
</dbReference>
<sequence>MIIVHGTFPIKGSQREDALRIMRRMAVASRSEFGCISYEFYIGLSNPNTLLLFQEWESVEALHDHLETKHMDEFLRDIPGILDGQVSTRRYEVRVAQGSSVDQQELDHGSQHESYEKIIH</sequence>
<dbReference type="PANTHER" id="PTHR33336">
    <property type="entry name" value="QUINOL MONOOXYGENASE YGIN-RELATED"/>
    <property type="match status" value="1"/>
</dbReference>
<dbReference type="SUPFAM" id="SSF54909">
    <property type="entry name" value="Dimeric alpha+beta barrel"/>
    <property type="match status" value="1"/>
</dbReference>
<evidence type="ECO:0000313" key="4">
    <source>
        <dbReference type="Proteomes" id="UP000316199"/>
    </source>
</evidence>
<organism evidence="3 4">
    <name type="scientific">OM182 bacterium</name>
    <dbReference type="NCBI Taxonomy" id="2510334"/>
    <lineage>
        <taxon>Bacteria</taxon>
        <taxon>Pseudomonadati</taxon>
        <taxon>Pseudomonadota</taxon>
        <taxon>Gammaproteobacteria</taxon>
        <taxon>OMG group</taxon>
        <taxon>OM182 clade</taxon>
    </lineage>
</organism>